<dbReference type="AlphaFoldDB" id="A0A6A5S5F3"/>
<protein>
    <submittedName>
        <fullName evidence="2">Uncharacterized protein</fullName>
    </submittedName>
</protein>
<feature type="compositionally biased region" description="Basic and acidic residues" evidence="1">
    <location>
        <begin position="183"/>
        <end position="196"/>
    </location>
</feature>
<dbReference type="EMBL" id="ML976362">
    <property type="protein sequence ID" value="KAF1934830.1"/>
    <property type="molecule type" value="Genomic_DNA"/>
</dbReference>
<accession>A0A6A5S5F3</accession>
<feature type="region of interest" description="Disordered" evidence="1">
    <location>
        <begin position="168"/>
        <end position="217"/>
    </location>
</feature>
<evidence type="ECO:0000256" key="1">
    <source>
        <dbReference type="SAM" id="MobiDB-lite"/>
    </source>
</evidence>
<evidence type="ECO:0000313" key="2">
    <source>
        <dbReference type="EMBL" id="KAF1934830.1"/>
    </source>
</evidence>
<evidence type="ECO:0000313" key="3">
    <source>
        <dbReference type="Proteomes" id="UP000800038"/>
    </source>
</evidence>
<dbReference type="OrthoDB" id="10541922at2759"/>
<keyword evidence="3" id="KW-1185">Reference proteome</keyword>
<gene>
    <name evidence="2" type="ORF">EJ02DRAFT_488444</name>
</gene>
<organism evidence="2 3">
    <name type="scientific">Clathrospora elynae</name>
    <dbReference type="NCBI Taxonomy" id="706981"/>
    <lineage>
        <taxon>Eukaryota</taxon>
        <taxon>Fungi</taxon>
        <taxon>Dikarya</taxon>
        <taxon>Ascomycota</taxon>
        <taxon>Pezizomycotina</taxon>
        <taxon>Dothideomycetes</taxon>
        <taxon>Pleosporomycetidae</taxon>
        <taxon>Pleosporales</taxon>
        <taxon>Diademaceae</taxon>
        <taxon>Clathrospora</taxon>
    </lineage>
</organism>
<proteinExistence type="predicted"/>
<name>A0A6A5S5F3_9PLEO</name>
<sequence>MKVEEILAMIREQVVPAAHADQLAVAFQGRLKRKAGLYIQAILHYEHDKASTLAKVSSHNSASTQEQRQLLTELERTKWMFPRFDNNDLAQLRIQNGAPRHGPLSNTAVRSLSRNWQTLDKSDAHTGPVGYPPHRMMRGTHLLGDNYSRLEALEQFHEELRMWTQAEDARIHGPSGEEEDTDWPERPTRRGARAETNDIDSDGIDSDSSYAGLDIDS</sequence>
<reference evidence="2" key="1">
    <citation type="journal article" date="2020" name="Stud. Mycol.">
        <title>101 Dothideomycetes genomes: a test case for predicting lifestyles and emergence of pathogens.</title>
        <authorList>
            <person name="Haridas S."/>
            <person name="Albert R."/>
            <person name="Binder M."/>
            <person name="Bloem J."/>
            <person name="Labutti K."/>
            <person name="Salamov A."/>
            <person name="Andreopoulos B."/>
            <person name="Baker S."/>
            <person name="Barry K."/>
            <person name="Bills G."/>
            <person name="Bluhm B."/>
            <person name="Cannon C."/>
            <person name="Castanera R."/>
            <person name="Culley D."/>
            <person name="Daum C."/>
            <person name="Ezra D."/>
            <person name="Gonzalez J."/>
            <person name="Henrissat B."/>
            <person name="Kuo A."/>
            <person name="Liang C."/>
            <person name="Lipzen A."/>
            <person name="Lutzoni F."/>
            <person name="Magnuson J."/>
            <person name="Mondo S."/>
            <person name="Nolan M."/>
            <person name="Ohm R."/>
            <person name="Pangilinan J."/>
            <person name="Park H.-J."/>
            <person name="Ramirez L."/>
            <person name="Alfaro M."/>
            <person name="Sun H."/>
            <person name="Tritt A."/>
            <person name="Yoshinaga Y."/>
            <person name="Zwiers L.-H."/>
            <person name="Turgeon B."/>
            <person name="Goodwin S."/>
            <person name="Spatafora J."/>
            <person name="Crous P."/>
            <person name="Grigoriev I."/>
        </authorList>
    </citation>
    <scope>NUCLEOTIDE SEQUENCE</scope>
    <source>
        <strain evidence="2">CBS 161.51</strain>
    </source>
</reference>
<dbReference type="Proteomes" id="UP000800038">
    <property type="component" value="Unassembled WGS sequence"/>
</dbReference>